<feature type="region of interest" description="Disordered" evidence="1">
    <location>
        <begin position="65"/>
        <end position="105"/>
    </location>
</feature>
<sequence>MRTLHYGQIHCDLPNTSLPRDLRAWLGELASEICRRHLAPPETAHPTRQSRPPVLVTVKDQSLRDGLQPPLTVTARGGQFEARSARGDDRQSAERGDEETNQEQA</sequence>
<feature type="compositionally biased region" description="Basic and acidic residues" evidence="1">
    <location>
        <begin position="83"/>
        <end position="95"/>
    </location>
</feature>
<reference evidence="3" key="1">
    <citation type="submission" date="2017-03" db="EMBL/GenBank/DDBJ databases">
        <authorList>
            <person name="Safronova V.I."/>
            <person name="Sazanova A.L."/>
            <person name="Chirak E.R."/>
        </authorList>
    </citation>
    <scope>NUCLEOTIDE SEQUENCE [LARGE SCALE GENOMIC DNA]</scope>
    <source>
        <strain evidence="3">Ach-343</strain>
    </source>
</reference>
<name>A0A2W7CTL4_9HYPH</name>
<evidence type="ECO:0000256" key="1">
    <source>
        <dbReference type="SAM" id="MobiDB-lite"/>
    </source>
</evidence>
<dbReference type="Proteomes" id="UP000248616">
    <property type="component" value="Unassembled WGS sequence"/>
</dbReference>
<proteinExistence type="predicted"/>
<gene>
    <name evidence="2" type="ORF">B5V02_17875</name>
</gene>
<feature type="compositionally biased region" description="Acidic residues" evidence="1">
    <location>
        <begin position="96"/>
        <end position="105"/>
    </location>
</feature>
<organism evidence="2 3">
    <name type="scientific">Mesorhizobium kowhaii</name>
    <dbReference type="NCBI Taxonomy" id="1300272"/>
    <lineage>
        <taxon>Bacteria</taxon>
        <taxon>Pseudomonadati</taxon>
        <taxon>Pseudomonadota</taxon>
        <taxon>Alphaproteobacteria</taxon>
        <taxon>Hyphomicrobiales</taxon>
        <taxon>Phyllobacteriaceae</taxon>
        <taxon>Mesorhizobium</taxon>
    </lineage>
</organism>
<evidence type="ECO:0000313" key="2">
    <source>
        <dbReference type="EMBL" id="PZV37099.1"/>
    </source>
</evidence>
<dbReference type="EMBL" id="MZXV01000037">
    <property type="protein sequence ID" value="PZV37099.1"/>
    <property type="molecule type" value="Genomic_DNA"/>
</dbReference>
<dbReference type="OrthoDB" id="9993851at2"/>
<dbReference type="AlphaFoldDB" id="A0A2W7CTL4"/>
<keyword evidence="3" id="KW-1185">Reference proteome</keyword>
<accession>A0A2W7CTL4</accession>
<dbReference type="RefSeq" id="WP_146606083.1">
    <property type="nucleotide sequence ID" value="NZ_MZXV01000037.1"/>
</dbReference>
<protein>
    <submittedName>
        <fullName evidence="2">Uncharacterized protein</fullName>
    </submittedName>
</protein>
<evidence type="ECO:0000313" key="3">
    <source>
        <dbReference type="Proteomes" id="UP000248616"/>
    </source>
</evidence>
<comment type="caution">
    <text evidence="2">The sequence shown here is derived from an EMBL/GenBank/DDBJ whole genome shotgun (WGS) entry which is preliminary data.</text>
</comment>